<protein>
    <submittedName>
        <fullName evidence="1">Uncharacterized protein</fullName>
    </submittedName>
</protein>
<dbReference type="RefSeq" id="WP_184021998.1">
    <property type="nucleotide sequence ID" value="NZ_JACHFD010000033.1"/>
</dbReference>
<dbReference type="EMBL" id="JACHFD010000033">
    <property type="protein sequence ID" value="MBB5353717.1"/>
    <property type="molecule type" value="Genomic_DNA"/>
</dbReference>
<gene>
    <name evidence="1" type="ORF">HNR46_003978</name>
</gene>
<dbReference type="AlphaFoldDB" id="A0A840V634"/>
<evidence type="ECO:0000313" key="2">
    <source>
        <dbReference type="Proteomes" id="UP000557717"/>
    </source>
</evidence>
<dbReference type="PROSITE" id="PS51318">
    <property type="entry name" value="TAT"/>
    <property type="match status" value="1"/>
</dbReference>
<dbReference type="InterPro" id="IPR006311">
    <property type="entry name" value="TAT_signal"/>
</dbReference>
<accession>A0A840V634</accession>
<sequence>MKNKSFLTPAAAIAERPTGSADQSVTRRLFIKRTGGATIATTVAWSMASTASAQGTSSNGSCSKLVAASPNDAYKEHPSFVQIGNCKGKISVSCSPAGAPTKSKTLELKATGWVDGSSGTFDTSPVTVTGEILTGCVFSGNVEFDSDQGAYTKLILETTEWEDEGVFEDPLVDVLVTTRVWVALVITDYGASSHDSYAKGEVYLSKNVKRQEYIGGVPGAVLSNVSSQSGREKMNAWAWEV</sequence>
<reference evidence="1 2" key="1">
    <citation type="submission" date="2020-08" db="EMBL/GenBank/DDBJ databases">
        <title>Genomic Encyclopedia of Type Strains, Phase IV (KMG-IV): sequencing the most valuable type-strain genomes for metagenomic binning, comparative biology and taxonomic classification.</title>
        <authorList>
            <person name="Goeker M."/>
        </authorList>
    </citation>
    <scope>NUCLEOTIDE SEQUENCE [LARGE SCALE GENOMIC DNA]</scope>
    <source>
        <strain evidence="1 2">YC6886</strain>
    </source>
</reference>
<proteinExistence type="predicted"/>
<keyword evidence="2" id="KW-1185">Reference proteome</keyword>
<name>A0A840V634_9BACT</name>
<evidence type="ECO:0000313" key="1">
    <source>
        <dbReference type="EMBL" id="MBB5353717.1"/>
    </source>
</evidence>
<organism evidence="1 2">
    <name type="scientific">Haloferula luteola</name>
    <dbReference type="NCBI Taxonomy" id="595692"/>
    <lineage>
        <taxon>Bacteria</taxon>
        <taxon>Pseudomonadati</taxon>
        <taxon>Verrucomicrobiota</taxon>
        <taxon>Verrucomicrobiia</taxon>
        <taxon>Verrucomicrobiales</taxon>
        <taxon>Verrucomicrobiaceae</taxon>
        <taxon>Haloferula</taxon>
    </lineage>
</organism>
<comment type="caution">
    <text evidence="1">The sequence shown here is derived from an EMBL/GenBank/DDBJ whole genome shotgun (WGS) entry which is preliminary data.</text>
</comment>
<dbReference type="Proteomes" id="UP000557717">
    <property type="component" value="Unassembled WGS sequence"/>
</dbReference>